<dbReference type="OrthoDB" id="10520864at2759"/>
<evidence type="ECO:0000313" key="2">
    <source>
        <dbReference type="EMBL" id="PTQ33784.1"/>
    </source>
</evidence>
<feature type="chain" id="PRO_5015343754" description="WAP domain-containing protein" evidence="1">
    <location>
        <begin position="27"/>
        <end position="109"/>
    </location>
</feature>
<dbReference type="Proteomes" id="UP000244005">
    <property type="component" value="Unassembled WGS sequence"/>
</dbReference>
<keyword evidence="3" id="KW-1185">Reference proteome</keyword>
<dbReference type="Gramene" id="Mp3g10190.1">
    <property type="protein sequence ID" value="Mp3g10190.1.cds"/>
    <property type="gene ID" value="Mp3g10190"/>
</dbReference>
<protein>
    <recommendedName>
        <fullName evidence="4">WAP domain-containing protein</fullName>
    </recommendedName>
</protein>
<reference evidence="3" key="1">
    <citation type="journal article" date="2017" name="Cell">
        <title>Insights into land plant evolution garnered from the Marchantia polymorpha genome.</title>
        <authorList>
            <person name="Bowman J.L."/>
            <person name="Kohchi T."/>
            <person name="Yamato K.T."/>
            <person name="Jenkins J."/>
            <person name="Shu S."/>
            <person name="Ishizaki K."/>
            <person name="Yamaoka S."/>
            <person name="Nishihama R."/>
            <person name="Nakamura Y."/>
            <person name="Berger F."/>
            <person name="Adam C."/>
            <person name="Aki S.S."/>
            <person name="Althoff F."/>
            <person name="Araki T."/>
            <person name="Arteaga-Vazquez M.A."/>
            <person name="Balasubrmanian S."/>
            <person name="Barry K."/>
            <person name="Bauer D."/>
            <person name="Boehm C.R."/>
            <person name="Briginshaw L."/>
            <person name="Caballero-Perez J."/>
            <person name="Catarino B."/>
            <person name="Chen F."/>
            <person name="Chiyoda S."/>
            <person name="Chovatia M."/>
            <person name="Davies K.M."/>
            <person name="Delmans M."/>
            <person name="Demura T."/>
            <person name="Dierschke T."/>
            <person name="Dolan L."/>
            <person name="Dorantes-Acosta A.E."/>
            <person name="Eklund D.M."/>
            <person name="Florent S.N."/>
            <person name="Flores-Sandoval E."/>
            <person name="Fujiyama A."/>
            <person name="Fukuzawa H."/>
            <person name="Galik B."/>
            <person name="Grimanelli D."/>
            <person name="Grimwood J."/>
            <person name="Grossniklaus U."/>
            <person name="Hamada T."/>
            <person name="Haseloff J."/>
            <person name="Hetherington A.J."/>
            <person name="Higo A."/>
            <person name="Hirakawa Y."/>
            <person name="Hundley H.N."/>
            <person name="Ikeda Y."/>
            <person name="Inoue K."/>
            <person name="Inoue S.I."/>
            <person name="Ishida S."/>
            <person name="Jia Q."/>
            <person name="Kakita M."/>
            <person name="Kanazawa T."/>
            <person name="Kawai Y."/>
            <person name="Kawashima T."/>
            <person name="Kennedy M."/>
            <person name="Kinose K."/>
            <person name="Kinoshita T."/>
            <person name="Kohara Y."/>
            <person name="Koide E."/>
            <person name="Komatsu K."/>
            <person name="Kopischke S."/>
            <person name="Kubo M."/>
            <person name="Kyozuka J."/>
            <person name="Lagercrantz U."/>
            <person name="Lin S.S."/>
            <person name="Lindquist E."/>
            <person name="Lipzen A.M."/>
            <person name="Lu C.W."/>
            <person name="De Luna E."/>
            <person name="Martienssen R.A."/>
            <person name="Minamino N."/>
            <person name="Mizutani M."/>
            <person name="Mizutani M."/>
            <person name="Mochizuki N."/>
            <person name="Monte I."/>
            <person name="Mosher R."/>
            <person name="Nagasaki H."/>
            <person name="Nakagami H."/>
            <person name="Naramoto S."/>
            <person name="Nishitani K."/>
            <person name="Ohtani M."/>
            <person name="Okamoto T."/>
            <person name="Okumura M."/>
            <person name="Phillips J."/>
            <person name="Pollak B."/>
            <person name="Reinders A."/>
            <person name="Rovekamp M."/>
            <person name="Sano R."/>
            <person name="Sawa S."/>
            <person name="Schmid M.W."/>
            <person name="Shirakawa M."/>
            <person name="Solano R."/>
            <person name="Spunde A."/>
            <person name="Suetsugu N."/>
            <person name="Sugano S."/>
            <person name="Sugiyama A."/>
            <person name="Sun R."/>
            <person name="Suzuki Y."/>
            <person name="Takenaka M."/>
            <person name="Takezawa D."/>
            <person name="Tomogane H."/>
            <person name="Tsuzuki M."/>
            <person name="Ueda T."/>
            <person name="Umeda M."/>
            <person name="Ward J.M."/>
            <person name="Watanabe Y."/>
            <person name="Yazaki K."/>
            <person name="Yokoyama R."/>
            <person name="Yoshitake Y."/>
            <person name="Yotsui I."/>
            <person name="Zachgo S."/>
            <person name="Schmutz J."/>
        </authorList>
    </citation>
    <scope>NUCLEOTIDE SEQUENCE [LARGE SCALE GENOMIC DNA]</scope>
    <source>
        <strain evidence="3">Tak-1</strain>
    </source>
</reference>
<keyword evidence="1" id="KW-0732">Signal</keyword>
<gene>
    <name evidence="2" type="ORF">MARPO_0085s0008</name>
</gene>
<sequence length="109" mass="11617">MNHKSLLFRFPLTFLLVLSIVISASGRGLTDVSGASTGRTLPPPADTRDCHAKYHVLECGCTNNTQCCNSAKPCFTPLGCKPGDCVAKASPSEIGLKFFLQIISSNKIS</sequence>
<dbReference type="AlphaFoldDB" id="A0A2R6WIW3"/>
<organism evidence="2 3">
    <name type="scientific">Marchantia polymorpha</name>
    <name type="common">Common liverwort</name>
    <name type="synonym">Marchantia aquatica</name>
    <dbReference type="NCBI Taxonomy" id="3197"/>
    <lineage>
        <taxon>Eukaryota</taxon>
        <taxon>Viridiplantae</taxon>
        <taxon>Streptophyta</taxon>
        <taxon>Embryophyta</taxon>
        <taxon>Marchantiophyta</taxon>
        <taxon>Marchantiopsida</taxon>
        <taxon>Marchantiidae</taxon>
        <taxon>Marchantiales</taxon>
        <taxon>Marchantiaceae</taxon>
        <taxon>Marchantia</taxon>
    </lineage>
</organism>
<evidence type="ECO:0000313" key="3">
    <source>
        <dbReference type="Proteomes" id="UP000244005"/>
    </source>
</evidence>
<accession>A0A2R6WIW3</accession>
<feature type="signal peptide" evidence="1">
    <location>
        <begin position="1"/>
        <end position="26"/>
    </location>
</feature>
<dbReference type="EMBL" id="KZ772757">
    <property type="protein sequence ID" value="PTQ33784.1"/>
    <property type="molecule type" value="Genomic_DNA"/>
</dbReference>
<proteinExistence type="predicted"/>
<name>A0A2R6WIW3_MARPO</name>
<evidence type="ECO:0000256" key="1">
    <source>
        <dbReference type="SAM" id="SignalP"/>
    </source>
</evidence>
<evidence type="ECO:0008006" key="4">
    <source>
        <dbReference type="Google" id="ProtNLM"/>
    </source>
</evidence>